<name>A0AAN2PAZ1_9BACI</name>
<dbReference type="RefSeq" id="WP_318260864.1">
    <property type="nucleotide sequence ID" value="NZ_CCXW01000002.1"/>
</dbReference>
<comment type="caution">
    <text evidence="2">The sequence shown here is derived from an EMBL/GenBank/DDBJ whole genome shotgun (WGS) entry which is preliminary data.</text>
</comment>
<proteinExistence type="predicted"/>
<accession>A0AAN2PAZ1</accession>
<evidence type="ECO:0000256" key="1">
    <source>
        <dbReference type="SAM" id="MobiDB-lite"/>
    </source>
</evidence>
<keyword evidence="3" id="KW-1185">Reference proteome</keyword>
<organism evidence="2 3">
    <name type="scientific">Peribacillus simplex</name>
    <dbReference type="NCBI Taxonomy" id="1478"/>
    <lineage>
        <taxon>Bacteria</taxon>
        <taxon>Bacillati</taxon>
        <taxon>Bacillota</taxon>
        <taxon>Bacilli</taxon>
        <taxon>Bacillales</taxon>
        <taxon>Bacillaceae</taxon>
        <taxon>Peribacillus</taxon>
    </lineage>
</organism>
<dbReference type="AlphaFoldDB" id="A0AAN2PAZ1"/>
<gene>
    <name evidence="2" type="ORF">BN1180_05375</name>
</gene>
<dbReference type="Proteomes" id="UP000182110">
    <property type="component" value="Unassembled WGS sequence"/>
</dbReference>
<evidence type="ECO:0000313" key="2">
    <source>
        <dbReference type="EMBL" id="CEG24560.1"/>
    </source>
</evidence>
<reference evidence="2 3" key="1">
    <citation type="journal article" date="2014" name="Genome Announc.">
        <title>Genome Sequence of Bacillus simplex Strain P558, Isolated from a Human Fecal Sample.</title>
        <authorList>
            <person name="Croce O."/>
            <person name="Hugon P."/>
            <person name="Lagier J.C."/>
            <person name="Bibi F."/>
            <person name="Robert C."/>
            <person name="Azhar E.I."/>
            <person name="Raoult D."/>
            <person name="Fournier P.E."/>
        </authorList>
    </citation>
    <scope>NUCLEOTIDE SEQUENCE [LARGE SCALE GENOMIC DNA]</scope>
    <source>
        <strain evidence="2 3">P558</strain>
    </source>
</reference>
<feature type="compositionally biased region" description="Basic and acidic residues" evidence="1">
    <location>
        <begin position="19"/>
        <end position="28"/>
    </location>
</feature>
<dbReference type="EMBL" id="CCXW01000002">
    <property type="protein sequence ID" value="CEG24560.1"/>
    <property type="molecule type" value="Genomic_DNA"/>
</dbReference>
<evidence type="ECO:0000313" key="3">
    <source>
        <dbReference type="Proteomes" id="UP000182110"/>
    </source>
</evidence>
<sequence length="41" mass="4642">MAKQVVNMTKKEGLELLKKIKDHSEKKGYPGAVTKTKKKRA</sequence>
<protein>
    <submittedName>
        <fullName evidence="2">Uncharacterized protein</fullName>
    </submittedName>
</protein>
<feature type="region of interest" description="Disordered" evidence="1">
    <location>
        <begin position="19"/>
        <end position="41"/>
    </location>
</feature>